<evidence type="ECO:0000256" key="2">
    <source>
        <dbReference type="ARBA" id="ARBA00023043"/>
    </source>
</evidence>
<evidence type="ECO:0000256" key="1">
    <source>
        <dbReference type="ARBA" id="ARBA00022737"/>
    </source>
</evidence>
<sequence length="263" mass="28992">MFNLFSLKRQQNDELCSEQTVDKSIDGLDANSTRKIRECHASPKERGHVSWTIVHDCTSQSDSQVSHPSSSAGPFHAACSCCARKQPMQQTLEEMDFERGIWGAAALGDLERMRTLLEERQRDVNACDKSGYTALHYAARSGKDQICQLLLDRKAAVNACAGECEATPLHRACIGGHISTVKLLAKNGANLALVDIDGETCLHKAARSTNAPLVEYLMKEAQFDMAYRNRRGQTAAEVASCEEVSNVFKIVSNTNKSRIFPVK</sequence>
<dbReference type="PANTHER" id="PTHR24171:SF9">
    <property type="entry name" value="ANKYRIN REPEAT DOMAIN-CONTAINING PROTEIN 39"/>
    <property type="match status" value="1"/>
</dbReference>
<name>A0A7S4JQC4_GUITH</name>
<dbReference type="Pfam" id="PF12796">
    <property type="entry name" value="Ank_2"/>
    <property type="match status" value="1"/>
</dbReference>
<feature type="repeat" description="ANK" evidence="3">
    <location>
        <begin position="164"/>
        <end position="196"/>
    </location>
</feature>
<dbReference type="SMART" id="SM00248">
    <property type="entry name" value="ANK"/>
    <property type="match status" value="3"/>
</dbReference>
<evidence type="ECO:0000256" key="3">
    <source>
        <dbReference type="PROSITE-ProRule" id="PRU00023"/>
    </source>
</evidence>
<keyword evidence="1" id="KW-0677">Repeat</keyword>
<organism evidence="4">
    <name type="scientific">Guillardia theta</name>
    <name type="common">Cryptophyte</name>
    <name type="synonym">Cryptomonas phi</name>
    <dbReference type="NCBI Taxonomy" id="55529"/>
    <lineage>
        <taxon>Eukaryota</taxon>
        <taxon>Cryptophyceae</taxon>
        <taxon>Pyrenomonadales</taxon>
        <taxon>Geminigeraceae</taxon>
        <taxon>Guillardia</taxon>
    </lineage>
</organism>
<evidence type="ECO:0008006" key="5">
    <source>
        <dbReference type="Google" id="ProtNLM"/>
    </source>
</evidence>
<protein>
    <recommendedName>
        <fullName evidence="5">Ankyrin repeat domain-containing protein 39</fullName>
    </recommendedName>
</protein>
<keyword evidence="2 3" id="KW-0040">ANK repeat</keyword>
<reference evidence="4" key="1">
    <citation type="submission" date="2021-01" db="EMBL/GenBank/DDBJ databases">
        <authorList>
            <person name="Corre E."/>
            <person name="Pelletier E."/>
            <person name="Niang G."/>
            <person name="Scheremetjew M."/>
            <person name="Finn R."/>
            <person name="Kale V."/>
            <person name="Holt S."/>
            <person name="Cochrane G."/>
            <person name="Meng A."/>
            <person name="Brown T."/>
            <person name="Cohen L."/>
        </authorList>
    </citation>
    <scope>NUCLEOTIDE SEQUENCE</scope>
    <source>
        <strain evidence="4">CCMP 2712</strain>
    </source>
</reference>
<dbReference type="PROSITE" id="PS50297">
    <property type="entry name" value="ANK_REP_REGION"/>
    <property type="match status" value="2"/>
</dbReference>
<dbReference type="PANTHER" id="PTHR24171">
    <property type="entry name" value="ANKYRIN REPEAT DOMAIN-CONTAINING PROTEIN 39-RELATED"/>
    <property type="match status" value="1"/>
</dbReference>
<feature type="repeat" description="ANK" evidence="3">
    <location>
        <begin position="130"/>
        <end position="162"/>
    </location>
</feature>
<gene>
    <name evidence="4" type="ORF">GTHE00462_LOCUS6839</name>
</gene>
<dbReference type="InterPro" id="IPR036770">
    <property type="entry name" value="Ankyrin_rpt-contain_sf"/>
</dbReference>
<dbReference type="EMBL" id="HBKN01008717">
    <property type="protein sequence ID" value="CAE2270350.1"/>
    <property type="molecule type" value="Transcribed_RNA"/>
</dbReference>
<dbReference type="InterPro" id="IPR002110">
    <property type="entry name" value="Ankyrin_rpt"/>
</dbReference>
<accession>A0A7S4JQC4</accession>
<dbReference type="PRINTS" id="PR01415">
    <property type="entry name" value="ANKYRIN"/>
</dbReference>
<dbReference type="SUPFAM" id="SSF48403">
    <property type="entry name" value="Ankyrin repeat"/>
    <property type="match status" value="1"/>
</dbReference>
<dbReference type="AlphaFoldDB" id="A0A7S4JQC4"/>
<dbReference type="Pfam" id="PF00023">
    <property type="entry name" value="Ank"/>
    <property type="match status" value="1"/>
</dbReference>
<dbReference type="PROSITE" id="PS50088">
    <property type="entry name" value="ANK_REPEAT"/>
    <property type="match status" value="2"/>
</dbReference>
<dbReference type="Gene3D" id="1.25.40.20">
    <property type="entry name" value="Ankyrin repeat-containing domain"/>
    <property type="match status" value="1"/>
</dbReference>
<evidence type="ECO:0000313" key="4">
    <source>
        <dbReference type="EMBL" id="CAE2270350.1"/>
    </source>
</evidence>
<proteinExistence type="predicted"/>